<dbReference type="RefSeq" id="WP_027471693.1">
    <property type="nucleotide sequence ID" value="NZ_BAMD01000048.1"/>
</dbReference>
<feature type="domain" description="FAS1" evidence="1">
    <location>
        <begin position="178"/>
        <end position="314"/>
    </location>
</feature>
<evidence type="ECO:0000313" key="2">
    <source>
        <dbReference type="EMBL" id="GAF04561.1"/>
    </source>
</evidence>
<feature type="domain" description="FAS1" evidence="1">
    <location>
        <begin position="316"/>
        <end position="448"/>
    </location>
</feature>
<dbReference type="AlphaFoldDB" id="W7YJA0"/>
<dbReference type="STRING" id="869213.GCA_000517085_02006"/>
<dbReference type="Proteomes" id="UP000019402">
    <property type="component" value="Unassembled WGS sequence"/>
</dbReference>
<dbReference type="InterPro" id="IPR000782">
    <property type="entry name" value="FAS1_domain"/>
</dbReference>
<evidence type="ECO:0000313" key="3">
    <source>
        <dbReference type="Proteomes" id="UP000019402"/>
    </source>
</evidence>
<keyword evidence="2" id="KW-0449">Lipoprotein</keyword>
<dbReference type="InterPro" id="IPR050904">
    <property type="entry name" value="Adhesion/Biosynth-related"/>
</dbReference>
<sequence>MKVLKINWYFLVVIILTLNLGLTSCDDDDDTGKEDPKEETNTIVDIASSDATFSILVEALTKADLVSALSGSTEYTVFAPTNTAFEALLSELGASSLDDISKDELTKILLYHVVAGANSSTVLSTGYYPSISEKEGGYYYSIYFNKEDLMLNGAASITQADVMADNGYIHIIDAVMLPPSITDHAIANPALSSLTAAVVKAELATTLDDDENNFTVFAPTDDAFEMLFEDLDVTLDDLSKEALTPILLYHVVNAFVPAAQVTSGYVSALAMGQDNYLSANIDVSNSTVMLNKATVVLTDVVATNGIVHVIDQVLMPNTVVDLAMNNTAFSILVEAVVKAELAETLSGEGPFTVFAPTNAAFEALFATLNVNGIEDLSKETLTPILLAHVVSGNVRSSDLSNGSVPTLNTEKDLTIDISSKVMIDGDISVIIADVQGTNGVVHAIDKVIVP</sequence>
<protein>
    <submittedName>
        <fullName evidence="2">Lipoprotein p23</fullName>
    </submittedName>
</protein>
<dbReference type="Gene3D" id="2.30.180.10">
    <property type="entry name" value="FAS1 domain"/>
    <property type="match status" value="3"/>
</dbReference>
<dbReference type="OrthoDB" id="1119934at2"/>
<feature type="domain" description="FAS1" evidence="1">
    <location>
        <begin position="40"/>
        <end position="176"/>
    </location>
</feature>
<dbReference type="GO" id="GO:0005615">
    <property type="term" value="C:extracellular space"/>
    <property type="evidence" value="ECO:0007669"/>
    <property type="project" value="TreeGrafter"/>
</dbReference>
<dbReference type="SUPFAM" id="SSF82153">
    <property type="entry name" value="FAS1 domain"/>
    <property type="match status" value="3"/>
</dbReference>
<reference evidence="2 3" key="1">
    <citation type="journal article" date="2014" name="Genome Announc.">
        <title>Draft Genome Sequence of Cytophaga fermentans JCM 21142T, a Facultative Anaerobe Isolated from Marine Mud.</title>
        <authorList>
            <person name="Starns D."/>
            <person name="Oshima K."/>
            <person name="Suda W."/>
            <person name="Iino T."/>
            <person name="Yuki M."/>
            <person name="Inoue J."/>
            <person name="Kitamura K."/>
            <person name="Iida T."/>
            <person name="Darby A."/>
            <person name="Hattori M."/>
            <person name="Ohkuma M."/>
        </authorList>
    </citation>
    <scope>NUCLEOTIDE SEQUENCE [LARGE SCALE GENOMIC DNA]</scope>
    <source>
        <strain evidence="2 3">JCM 21142</strain>
    </source>
</reference>
<dbReference type="Pfam" id="PF02469">
    <property type="entry name" value="Fasciclin"/>
    <property type="match status" value="3"/>
</dbReference>
<name>W7YJA0_9BACT</name>
<dbReference type="PROSITE" id="PS51257">
    <property type="entry name" value="PROKAR_LIPOPROTEIN"/>
    <property type="match status" value="1"/>
</dbReference>
<dbReference type="PROSITE" id="PS50213">
    <property type="entry name" value="FAS1"/>
    <property type="match status" value="3"/>
</dbReference>
<dbReference type="EMBL" id="BAMD01000048">
    <property type="protein sequence ID" value="GAF04561.1"/>
    <property type="molecule type" value="Genomic_DNA"/>
</dbReference>
<dbReference type="PANTHER" id="PTHR10900">
    <property type="entry name" value="PERIOSTIN-RELATED"/>
    <property type="match status" value="1"/>
</dbReference>
<dbReference type="FunFam" id="2.30.180.10:FF:000032">
    <property type="entry name" value="Fasciclin domain-containing protein, putative"/>
    <property type="match status" value="3"/>
</dbReference>
<accession>W7YJA0</accession>
<proteinExistence type="predicted"/>
<dbReference type="SMART" id="SM00554">
    <property type="entry name" value="FAS1"/>
    <property type="match status" value="3"/>
</dbReference>
<comment type="caution">
    <text evidence="2">The sequence shown here is derived from an EMBL/GenBank/DDBJ whole genome shotgun (WGS) entry which is preliminary data.</text>
</comment>
<evidence type="ECO:0000259" key="1">
    <source>
        <dbReference type="PROSITE" id="PS50213"/>
    </source>
</evidence>
<gene>
    <name evidence="2" type="ORF">JCM21142_83270</name>
</gene>
<organism evidence="2 3">
    <name type="scientific">Saccharicrinis fermentans DSM 9555 = JCM 21142</name>
    <dbReference type="NCBI Taxonomy" id="869213"/>
    <lineage>
        <taxon>Bacteria</taxon>
        <taxon>Pseudomonadati</taxon>
        <taxon>Bacteroidota</taxon>
        <taxon>Bacteroidia</taxon>
        <taxon>Marinilabiliales</taxon>
        <taxon>Marinilabiliaceae</taxon>
        <taxon>Saccharicrinis</taxon>
    </lineage>
</organism>
<dbReference type="eggNOG" id="COG2335">
    <property type="taxonomic scope" value="Bacteria"/>
</dbReference>
<keyword evidence="3" id="KW-1185">Reference proteome</keyword>
<dbReference type="PANTHER" id="PTHR10900:SF77">
    <property type="entry name" value="FI19380P1"/>
    <property type="match status" value="1"/>
</dbReference>
<dbReference type="InterPro" id="IPR036378">
    <property type="entry name" value="FAS1_dom_sf"/>
</dbReference>